<reference evidence="1 2" key="1">
    <citation type="journal article" date="2012" name="Genome Biol.">
        <title>Genome and low-iron response of an oceanic diatom adapted to chronic iron limitation.</title>
        <authorList>
            <person name="Lommer M."/>
            <person name="Specht M."/>
            <person name="Roy A.S."/>
            <person name="Kraemer L."/>
            <person name="Andreson R."/>
            <person name="Gutowska M.A."/>
            <person name="Wolf J."/>
            <person name="Bergner S.V."/>
            <person name="Schilhabel M.B."/>
            <person name="Klostermeier U.C."/>
            <person name="Beiko R.G."/>
            <person name="Rosenstiel P."/>
            <person name="Hippler M."/>
            <person name="Laroche J."/>
        </authorList>
    </citation>
    <scope>NUCLEOTIDE SEQUENCE [LARGE SCALE GENOMIC DNA]</scope>
    <source>
        <strain evidence="1 2">CCMP1005</strain>
    </source>
</reference>
<organism evidence="1 2">
    <name type="scientific">Thalassiosira oceanica</name>
    <name type="common">Marine diatom</name>
    <dbReference type="NCBI Taxonomy" id="159749"/>
    <lineage>
        <taxon>Eukaryota</taxon>
        <taxon>Sar</taxon>
        <taxon>Stramenopiles</taxon>
        <taxon>Ochrophyta</taxon>
        <taxon>Bacillariophyta</taxon>
        <taxon>Coscinodiscophyceae</taxon>
        <taxon>Thalassiosirophycidae</taxon>
        <taxon>Thalassiosirales</taxon>
        <taxon>Thalassiosiraceae</taxon>
        <taxon>Thalassiosira</taxon>
    </lineage>
</organism>
<dbReference type="PANTHER" id="PTHR47150:SF4">
    <property type="entry name" value="HARBINGER TRANSPOSASE-DERIVED PROTEIN-RELATED"/>
    <property type="match status" value="1"/>
</dbReference>
<dbReference type="Proteomes" id="UP000266841">
    <property type="component" value="Unassembled WGS sequence"/>
</dbReference>
<dbReference type="EMBL" id="AGNL01000319">
    <property type="protein sequence ID" value="EJK77859.1"/>
    <property type="molecule type" value="Genomic_DNA"/>
</dbReference>
<name>K3W4F7_THAOC</name>
<gene>
    <name evidence="1" type="ORF">THAOC_00280</name>
</gene>
<sequence length="538" mass="62475">MRLDIIPGDLLFLRALEDGSGAFDQDDPIAEIEADFGLCDDSCPFDKLERSIQSVLSDPFDFNVAEASIGADDFDSLSCNLFSIRDEATLLDDWYDDVRADELDEPLDSSRKERSPNMYPYKFGDVYESNWYRKFLCPEIRGRIYEESTRDRYSAFRSYFRVTLPKVDELVERFLEEGWISHTRRIKDDQTLRVRAELLVLGALNQLGNGTPFRQLNANTEISASDHRIFFHLFLDRMYSIREEYIFYPRTEAELERIMRRYELVNLPGAGGSIDVVHLKWSACPAGDFNRCKGKEGYPTVAFQCITGFDRLVWHNFLLHYSAFLLNNCIPSYSEILGVSSIQFGTRNDKHIVKIDDNVDQIRNDWYSTVQWTFVDDQGVQQVATGVYLICDGGYLRWPILICPYQNARKGSREGDFSDNLESVRKDVECVFGILKKRWKIIENGIRYRDIKIVEKVFLVCCMLHNMMLSEMETRETQWRVARGEPNVGDNIWLGGNSDLTVARRDPSSAKEAKDWSKRRRQLAAHNEYMRASKRLRT</sequence>
<protein>
    <recommendedName>
        <fullName evidence="3">DDE Tnp4 domain-containing protein</fullName>
    </recommendedName>
</protein>
<evidence type="ECO:0000313" key="2">
    <source>
        <dbReference type="Proteomes" id="UP000266841"/>
    </source>
</evidence>
<dbReference type="PANTHER" id="PTHR47150">
    <property type="entry name" value="OS12G0169200 PROTEIN"/>
    <property type="match status" value="1"/>
</dbReference>
<proteinExistence type="predicted"/>
<accession>K3W4F7</accession>
<evidence type="ECO:0000313" key="1">
    <source>
        <dbReference type="EMBL" id="EJK77859.1"/>
    </source>
</evidence>
<dbReference type="Pfam" id="PF04827">
    <property type="entry name" value="Plant_tran"/>
    <property type="match status" value="2"/>
</dbReference>
<keyword evidence="2" id="KW-1185">Reference proteome</keyword>
<comment type="caution">
    <text evidence="1">The sequence shown here is derived from an EMBL/GenBank/DDBJ whole genome shotgun (WGS) entry which is preliminary data.</text>
</comment>
<evidence type="ECO:0008006" key="3">
    <source>
        <dbReference type="Google" id="ProtNLM"/>
    </source>
</evidence>
<dbReference type="OrthoDB" id="104598at2759"/>
<dbReference type="InterPro" id="IPR006912">
    <property type="entry name" value="Harbinger_derived_prot"/>
</dbReference>
<dbReference type="AlphaFoldDB" id="K3W4F7"/>